<dbReference type="Gene3D" id="3.30.1360.120">
    <property type="entry name" value="Probable tRNA modification gtpase trme, domain 1"/>
    <property type="match status" value="1"/>
</dbReference>
<dbReference type="GO" id="GO:0000166">
    <property type="term" value="F:nucleotide binding"/>
    <property type="evidence" value="ECO:0007669"/>
    <property type="project" value="UniProtKB-KW"/>
</dbReference>
<dbReference type="InterPro" id="IPR027266">
    <property type="entry name" value="TrmE/GcvT-like"/>
</dbReference>
<evidence type="ECO:0000256" key="2">
    <source>
        <dbReference type="ARBA" id="ARBA00023002"/>
    </source>
</evidence>
<evidence type="ECO:0000256" key="4">
    <source>
        <dbReference type="SAM" id="MobiDB-lite"/>
    </source>
</evidence>
<dbReference type="InterPro" id="IPR013977">
    <property type="entry name" value="GcvT_C"/>
</dbReference>
<protein>
    <recommendedName>
        <fullName evidence="3">Sarcosine oxidase subunit alpha</fullName>
        <ecNumber evidence="3">1.5.3.24</ecNumber>
    </recommendedName>
</protein>
<dbReference type="SUPFAM" id="SSF51905">
    <property type="entry name" value="FAD/NAD(P)-binding domain"/>
    <property type="match status" value="1"/>
</dbReference>
<dbReference type="InterPro" id="IPR042204">
    <property type="entry name" value="2Fe-2S-bd_N"/>
</dbReference>
<keyword evidence="2 3" id="KW-0560">Oxidoreductase</keyword>
<reference evidence="9 10" key="1">
    <citation type="journal article" date="2003" name="Int. J. Syst. Evol. Microbiol.">
        <title>Kocuria polaris sp. nov., an orange-pigmented psychrophilic bacterium isolated from an Antarctic cyanobacterial mat sample.</title>
        <authorList>
            <person name="Reddy G.S."/>
            <person name="Prakash J.S."/>
            <person name="Prabahar V."/>
            <person name="Matsumoto G.I."/>
            <person name="Stackebrandt E."/>
            <person name="Shivaji S."/>
        </authorList>
    </citation>
    <scope>NUCLEOTIDE SEQUENCE [LARGE SCALE GENOMIC DNA]</scope>
    <source>
        <strain evidence="9 10">CMS 76or</strain>
    </source>
</reference>
<dbReference type="Pfam" id="PF01571">
    <property type="entry name" value="GCV_T"/>
    <property type="match status" value="1"/>
</dbReference>
<feature type="domain" description="Aminomethyltransferase C-terminal" evidence="7">
    <location>
        <begin position="885"/>
        <end position="963"/>
    </location>
</feature>
<evidence type="ECO:0000259" key="5">
    <source>
        <dbReference type="Pfam" id="PF01571"/>
    </source>
</evidence>
<dbReference type="EC" id="1.5.3.24" evidence="3"/>
<dbReference type="GO" id="GO:0008115">
    <property type="term" value="F:sarcosine oxidase activity"/>
    <property type="evidence" value="ECO:0007669"/>
    <property type="project" value="UniProtKB-UniRule"/>
</dbReference>
<dbReference type="NCBIfam" id="TIGR01372">
    <property type="entry name" value="soxA"/>
    <property type="match status" value="1"/>
</dbReference>
<dbReference type="PRINTS" id="PR00368">
    <property type="entry name" value="FADPNR"/>
</dbReference>
<evidence type="ECO:0000256" key="3">
    <source>
        <dbReference type="PIRNR" id="PIRNR037980"/>
    </source>
</evidence>
<comment type="subcellular location">
    <subcellularLocation>
        <location evidence="3">Cytoplasm</location>
    </subcellularLocation>
</comment>
<feature type="region of interest" description="Disordered" evidence="4">
    <location>
        <begin position="1"/>
        <end position="21"/>
    </location>
</feature>
<dbReference type="SUPFAM" id="SSF101790">
    <property type="entry name" value="Aminomethyltransferase beta-barrel domain"/>
    <property type="match status" value="1"/>
</dbReference>
<comment type="caution">
    <text evidence="9">The sequence shown here is derived from an EMBL/GenBank/DDBJ whole genome shotgun (WGS) entry which is preliminary data.</text>
</comment>
<dbReference type="Pfam" id="PF13510">
    <property type="entry name" value="Fer2_4"/>
    <property type="match status" value="1"/>
</dbReference>
<dbReference type="Pfam" id="PF07992">
    <property type="entry name" value="Pyr_redox_2"/>
    <property type="match status" value="1"/>
</dbReference>
<evidence type="ECO:0000259" key="8">
    <source>
        <dbReference type="Pfam" id="PF17806"/>
    </source>
</evidence>
<keyword evidence="10" id="KW-1185">Reference proteome</keyword>
<dbReference type="Proteomes" id="UP000030466">
    <property type="component" value="Unassembled WGS sequence"/>
</dbReference>
<dbReference type="InterPro" id="IPR028896">
    <property type="entry name" value="GcvT/YgfZ/DmdA"/>
</dbReference>
<dbReference type="PIRSF" id="PIRSF037980">
    <property type="entry name" value="SoxA"/>
    <property type="match status" value="1"/>
</dbReference>
<dbReference type="GO" id="GO:0005737">
    <property type="term" value="C:cytoplasm"/>
    <property type="evidence" value="ECO:0007669"/>
    <property type="project" value="UniProtKB-SubCell"/>
</dbReference>
<organism evidence="9 10">
    <name type="scientific">Kocuria rosea subsp. polaris</name>
    <dbReference type="NCBI Taxonomy" id="136273"/>
    <lineage>
        <taxon>Bacteria</taxon>
        <taxon>Bacillati</taxon>
        <taxon>Actinomycetota</taxon>
        <taxon>Actinomycetes</taxon>
        <taxon>Micrococcales</taxon>
        <taxon>Micrococcaceae</taxon>
        <taxon>Kocuria</taxon>
    </lineage>
</organism>
<feature type="compositionally biased region" description="Polar residues" evidence="4">
    <location>
        <begin position="1"/>
        <end position="15"/>
    </location>
</feature>
<name>A0A0A6VVV8_KOCRO</name>
<comment type="similarity">
    <text evidence="1 3">Belongs to the GcvT family.</text>
</comment>
<dbReference type="InterPro" id="IPR041117">
    <property type="entry name" value="SoxA_A3"/>
</dbReference>
<evidence type="ECO:0000313" key="10">
    <source>
        <dbReference type="Proteomes" id="UP000030466"/>
    </source>
</evidence>
<dbReference type="Gene3D" id="3.10.20.440">
    <property type="entry name" value="2Fe-2S iron-sulphur cluster binding domain, sarcosine oxidase, alpha subunit, N-terminal domain"/>
    <property type="match status" value="1"/>
</dbReference>
<dbReference type="InterPro" id="IPR006222">
    <property type="entry name" value="GCVT_N"/>
</dbReference>
<feature type="domain" description="GCVT N-terminal" evidence="5">
    <location>
        <begin position="584"/>
        <end position="855"/>
    </location>
</feature>
<dbReference type="InterPro" id="IPR036188">
    <property type="entry name" value="FAD/NAD-bd_sf"/>
</dbReference>
<dbReference type="PRINTS" id="PR00469">
    <property type="entry name" value="PNDRDTASEII"/>
</dbReference>
<accession>A0A0A6VVV8</accession>
<proteinExistence type="inferred from homology"/>
<dbReference type="PANTHER" id="PTHR43757:SF2">
    <property type="entry name" value="AMINOMETHYLTRANSFERASE, MITOCHONDRIAL"/>
    <property type="match status" value="1"/>
</dbReference>
<dbReference type="Gene3D" id="3.50.50.60">
    <property type="entry name" value="FAD/NAD(P)-binding domain"/>
    <property type="match status" value="1"/>
</dbReference>
<feature type="domain" description="SoxA A3" evidence="8">
    <location>
        <begin position="484"/>
        <end position="569"/>
    </location>
</feature>
<dbReference type="Pfam" id="PF17806">
    <property type="entry name" value="SO_alpha_A3"/>
    <property type="match status" value="1"/>
</dbReference>
<comment type="catalytic activity">
    <reaction evidence="3">
        <text>sarcosine + (6S)-5,6,7,8-tetrahydrofolate + O2 = (6R)-5,10-methylene-5,6,7,8-tetrahydrofolate + glycine + H2O2</text>
        <dbReference type="Rhea" id="RHEA:70455"/>
        <dbReference type="ChEBI" id="CHEBI:15379"/>
        <dbReference type="ChEBI" id="CHEBI:15636"/>
        <dbReference type="ChEBI" id="CHEBI:16240"/>
        <dbReference type="ChEBI" id="CHEBI:57305"/>
        <dbReference type="ChEBI" id="CHEBI:57433"/>
        <dbReference type="ChEBI" id="CHEBI:57453"/>
        <dbReference type="EC" id="1.5.3.24"/>
    </reaction>
</comment>
<dbReference type="GO" id="GO:0046653">
    <property type="term" value="P:tetrahydrofolate metabolic process"/>
    <property type="evidence" value="ECO:0007669"/>
    <property type="project" value="UniProtKB-UniRule"/>
</dbReference>
<evidence type="ECO:0000256" key="1">
    <source>
        <dbReference type="ARBA" id="ARBA00008609"/>
    </source>
</evidence>
<feature type="region of interest" description="Disordered" evidence="4">
    <location>
        <begin position="444"/>
        <end position="468"/>
    </location>
</feature>
<dbReference type="RefSeq" id="WP_035923479.1">
    <property type="nucleotide sequence ID" value="NZ_JSUH01000001.1"/>
</dbReference>
<keyword evidence="3" id="KW-0520">NAD</keyword>
<evidence type="ECO:0000259" key="7">
    <source>
        <dbReference type="Pfam" id="PF08669"/>
    </source>
</evidence>
<evidence type="ECO:0000259" key="6">
    <source>
        <dbReference type="Pfam" id="PF07992"/>
    </source>
</evidence>
<keyword evidence="3" id="KW-0963">Cytoplasm</keyword>
<evidence type="ECO:0000313" key="9">
    <source>
        <dbReference type="EMBL" id="KHD98995.1"/>
    </source>
</evidence>
<comment type="cofactor">
    <cofactor evidence="3">
        <name>NAD(+)</name>
        <dbReference type="ChEBI" id="CHEBI:57540"/>
    </cofactor>
    <text evidence="3">Binds 1 NAD(+) per subunit.</text>
</comment>
<dbReference type="InterPro" id="IPR006277">
    <property type="entry name" value="Sarcosine_oxidase_asu"/>
</dbReference>
<sequence length="971" mass="103442">MSAQTHRLPAQQSAPGSIDRTTPVRFTVDGQEHTGYAGDTLASALLAAGRIHCGDSMYLGRPRGIVSAGVEEPNALVKVAARTEADVDESMLPATTVELTDGLQASYLRGLGQLDPRKDEAVYDHKHVHTDVLVVGAGPAGLAAAREAAKSGARVILMDEQPEAGGSLLSGRDDVVDGLPARDWVARALTALEAEPEVTVLHRTTAFGNYDANYVVAVQRRTGHLAEAPGPGVSRERIWHVRAQQIVLATGAHERPVVFANNDRPGIMLAGSVRTYLNRYAVAAGTSVVVATTNDSAYDLVADLAAAGVRVAAVVDSRPELHGRAADIAAATGVRLITGSAVVDTAGDGEHGRISAATIGGIDGSGALTGPTTTVDTDLLAVSGGWTPVVHLHSQRQGKLTWDERLAAFVPGAPVRDQHTAGSVNGTTDLAWCLTEGALAGAEAAGRAGFETQPETPHAESVESSPVRPLWLVPGPEGASAGWSRHFVDFQRDQTVADVLRSTGAGMRSVEHVKRYTSISTANDQGKTSGVNAIGVIAAALNSTDVGGIGTTTYRAPYTPVAFTALAGRRLGHLFDPARLTSVHPWHVAHGALFEDVGQWKRPWYYPQAGEDMDTAVLRECAAVRGSVGFMDATTLGKIEIRGKDAGEFLNRVYTNAFKKLKPGMGRYGVMCTPDGMVFDDGVTLRLDEDRYFMTTTTGGAAKVLDWLEEWSQTEWPELDVTFTSVTEQYTTVAVVGPKSRAVVEKLAPELDLSNEAFPFMAFRETVLASGVPARICRISFSGELAFEINVSSWYGLSVWESVAEAGAEYGITPYGTETMHVLRAEKAFPIVGQDTDGTVTPQDLGMEWVVSKTKDFIGRRSYDRPSATSPDRKQLVAVLPVDRTFRLPEGAQLVDHGTPITPEVAPVPMVGHVTSSYRSAALDRTFGLALVENGRNRIGETLQAPLDGRLVDVVIAEPVLYDPEGNRRDG</sequence>
<feature type="domain" description="FAD/NAD(P)-binding" evidence="6">
    <location>
        <begin position="131"/>
        <end position="405"/>
    </location>
</feature>
<dbReference type="SUPFAM" id="SSF103025">
    <property type="entry name" value="Folate-binding domain"/>
    <property type="match status" value="1"/>
</dbReference>
<dbReference type="InterPro" id="IPR023753">
    <property type="entry name" value="FAD/NAD-binding_dom"/>
</dbReference>
<dbReference type="InterPro" id="IPR029043">
    <property type="entry name" value="GcvT/YgfZ_C"/>
</dbReference>
<keyword evidence="3" id="KW-0547">Nucleotide-binding</keyword>
<dbReference type="EMBL" id="JSUH01000001">
    <property type="protein sequence ID" value="KHD98995.1"/>
    <property type="molecule type" value="Genomic_DNA"/>
</dbReference>
<dbReference type="PANTHER" id="PTHR43757">
    <property type="entry name" value="AMINOMETHYLTRANSFERASE"/>
    <property type="match status" value="1"/>
</dbReference>
<dbReference type="Pfam" id="PF08669">
    <property type="entry name" value="GCV_T_C"/>
    <property type="match status" value="1"/>
</dbReference>
<gene>
    <name evidence="9" type="ORF">GY22_01260</name>
</gene>
<dbReference type="AlphaFoldDB" id="A0A0A6VVV8"/>